<dbReference type="InterPro" id="IPR054573">
    <property type="entry name" value="PP2A/SF3B1-like_HEAT"/>
</dbReference>
<feature type="repeat" description="HEAT" evidence="4">
    <location>
        <begin position="523"/>
        <end position="561"/>
    </location>
</feature>
<dbReference type="GO" id="GO:0000159">
    <property type="term" value="C:protein phosphatase type 2A complex"/>
    <property type="evidence" value="ECO:0007669"/>
    <property type="project" value="TreeGrafter"/>
</dbReference>
<keyword evidence="8" id="KW-1185">Reference proteome</keyword>
<protein>
    <recommendedName>
        <fullName evidence="6">Phosphatase PP2A regulatory subunit A/Splicing factor 3B subunit 1-like HEAT repeat domain-containing protein</fullName>
    </recommendedName>
</protein>
<evidence type="ECO:0000256" key="1">
    <source>
        <dbReference type="ARBA" id="ARBA00005536"/>
    </source>
</evidence>
<proteinExistence type="inferred from homology"/>
<evidence type="ECO:0000256" key="5">
    <source>
        <dbReference type="SAM" id="MobiDB-lite"/>
    </source>
</evidence>
<dbReference type="FunFam" id="1.25.10.10:FF:000062">
    <property type="entry name" value="Serine/threonine-protein phosphatase 2A regulatory subunit A alpha isoform"/>
    <property type="match status" value="1"/>
</dbReference>
<feature type="repeat" description="HEAT" evidence="4">
    <location>
        <begin position="601"/>
        <end position="639"/>
    </location>
</feature>
<feature type="repeat" description="HEAT" evidence="4">
    <location>
        <begin position="562"/>
        <end position="600"/>
    </location>
</feature>
<dbReference type="Gene3D" id="1.25.10.10">
    <property type="entry name" value="Leucine-rich Repeat Variant"/>
    <property type="match status" value="1"/>
</dbReference>
<feature type="compositionally biased region" description="Polar residues" evidence="5">
    <location>
        <begin position="263"/>
        <end position="276"/>
    </location>
</feature>
<evidence type="ECO:0000256" key="4">
    <source>
        <dbReference type="PROSITE-ProRule" id="PRU00103"/>
    </source>
</evidence>
<feature type="repeat" description="HEAT" evidence="4">
    <location>
        <begin position="679"/>
        <end position="717"/>
    </location>
</feature>
<accession>A0A5N6NS30</accession>
<sequence>MGRKLDALLGRKFKTTKFKATVNLAISRITILKSQRQARLTVARSDIIQLLNLNHHEHALLRVDQVIKEQNMLDVYVMVDGYCHLLLQMVNLIEKERDCPDDLKEAVSSLMFAAPRCGEFPELQEIRVILTARYGKEFANGAHELRSNCGVTTRMIQKLSPRQSSLETRMKMLQEIATENDIVLNFEYLSSVTKEGEGETTNEESEKKPSDLADFDEVLSFSESIKGKKIYKGVEDAAQAAFESAAYAAAAARAAVELSRSRSFGSDNLDSPNSQARKALNSGPFESKLQMDYEKTQETESKTEHEDGSLKNSSNSDTYAPLEKTMVFDESDNEIEIETNNIVPSKQTEVDSNFKLQTTMSMVDEPLYPIAVLIDELKNDDIQLRLNSIRKLSTIARALGEERTRKELIPFLSENNDDDDEVLLAMAEELGVFIPYVGGLEHAHVLLPPLETLCAVEETCVRDKAVESLCRIGSQMRETDLVDWFIPLVKRLAAGEWFTARVSACGLFHIAYPSAPEMLKAELRTIYGQLCQDDMPMVRRSASTNLGKFAATVEPSYLKTDVMHIFEDLTQDDQDSVRLLAVEGCAALGKLLEPQDCIAHILPVIVIFSQDKSWRVRYMVANQLYELCEVVGPEPTKTDLVPAYVRLLRDNEAEVRIAAAGKVTKFSRILSPELAVQHILPCVKELSSDSSQHVRSALASVIMGMAPVLGKDATIDQLLPIFLSLLKDEFPDVRLNIISKLDQVNQVIGIDLLSQSLLPAIVELAEDRHWRVRLAIIEYIPLLASQLGVGFFDDKLGALCMQWLQDKVYSIREAAANNLKRLAEEFGPDWAMQHIVPQVLEMVNNPHYLYRMTILGAISLLAPVMGSEITCSKLLPVVVTLAKDRVANIRFNVAKVLQSFIPTVDQSVIEKTVRPCLVELAEDPDVDVRYFSKQALEAIDQKGKRTRILANAGKELGALLRTTKGEENREKQALCMEGE</sequence>
<feature type="compositionally biased region" description="Basic and acidic residues" evidence="5">
    <location>
        <begin position="289"/>
        <end position="309"/>
    </location>
</feature>
<dbReference type="InterPro" id="IPR016024">
    <property type="entry name" value="ARM-type_fold"/>
</dbReference>
<comment type="caution">
    <text evidence="7">The sequence shown here is derived from an EMBL/GenBank/DDBJ whole genome shotgun (WGS) entry which is preliminary data.</text>
</comment>
<dbReference type="GO" id="GO:0005829">
    <property type="term" value="C:cytosol"/>
    <property type="evidence" value="ECO:0007669"/>
    <property type="project" value="TreeGrafter"/>
</dbReference>
<evidence type="ECO:0000256" key="3">
    <source>
        <dbReference type="ARBA" id="ARBA00038332"/>
    </source>
</evidence>
<dbReference type="InterPro" id="IPR011989">
    <property type="entry name" value="ARM-like"/>
</dbReference>
<feature type="repeat" description="HEAT" evidence="4">
    <location>
        <begin position="796"/>
        <end position="834"/>
    </location>
</feature>
<feature type="repeat" description="HEAT" evidence="4">
    <location>
        <begin position="835"/>
        <end position="873"/>
    </location>
</feature>
<comment type="similarity">
    <text evidence="3">Belongs to the phosphatase 2A regulatory subunit A family.</text>
</comment>
<dbReference type="InterPro" id="IPR000357">
    <property type="entry name" value="HEAT"/>
</dbReference>
<dbReference type="Pfam" id="PF22646">
    <property type="entry name" value="PPP2R1A-like_HEAT"/>
    <property type="match status" value="1"/>
</dbReference>
<feature type="repeat" description="HEAT" evidence="4">
    <location>
        <begin position="757"/>
        <end position="795"/>
    </location>
</feature>
<keyword evidence="2" id="KW-0677">Repeat</keyword>
<feature type="repeat" description="HEAT" evidence="4">
    <location>
        <begin position="874"/>
        <end position="912"/>
    </location>
</feature>
<comment type="similarity">
    <text evidence="1">Belongs to the IST1 family.</text>
</comment>
<feature type="region of interest" description="Disordered" evidence="5">
    <location>
        <begin position="263"/>
        <end position="318"/>
    </location>
</feature>
<dbReference type="Gene3D" id="1.20.1260.60">
    <property type="entry name" value="Vacuolar protein sorting-associated protein Ist1"/>
    <property type="match status" value="1"/>
</dbReference>
<organism evidence="7 8">
    <name type="scientific">Mikania micrantha</name>
    <name type="common">bitter vine</name>
    <dbReference type="NCBI Taxonomy" id="192012"/>
    <lineage>
        <taxon>Eukaryota</taxon>
        <taxon>Viridiplantae</taxon>
        <taxon>Streptophyta</taxon>
        <taxon>Embryophyta</taxon>
        <taxon>Tracheophyta</taxon>
        <taxon>Spermatophyta</taxon>
        <taxon>Magnoliopsida</taxon>
        <taxon>eudicotyledons</taxon>
        <taxon>Gunneridae</taxon>
        <taxon>Pentapetalae</taxon>
        <taxon>asterids</taxon>
        <taxon>campanulids</taxon>
        <taxon>Asterales</taxon>
        <taxon>Asteraceae</taxon>
        <taxon>Asteroideae</taxon>
        <taxon>Heliantheae alliance</taxon>
        <taxon>Eupatorieae</taxon>
        <taxon>Mikania</taxon>
    </lineage>
</organism>
<feature type="repeat" description="HEAT" evidence="4">
    <location>
        <begin position="369"/>
        <end position="407"/>
    </location>
</feature>
<dbReference type="Pfam" id="PF03398">
    <property type="entry name" value="Ist1"/>
    <property type="match status" value="1"/>
</dbReference>
<evidence type="ECO:0000313" key="7">
    <source>
        <dbReference type="EMBL" id="KAD4983032.1"/>
    </source>
</evidence>
<reference evidence="7 8" key="1">
    <citation type="submission" date="2019-05" db="EMBL/GenBank/DDBJ databases">
        <title>Mikania micrantha, genome provides insights into the molecular mechanism of rapid growth.</title>
        <authorList>
            <person name="Liu B."/>
        </authorList>
    </citation>
    <scope>NUCLEOTIDE SEQUENCE [LARGE SCALE GENOMIC DNA]</scope>
    <source>
        <strain evidence="7">NLD-2019</strain>
        <tissue evidence="7">Leaf</tissue>
    </source>
</reference>
<feature type="domain" description="Phosphatase PP2A regulatory subunit A/Splicing factor 3B subunit 1-like HEAT repeat" evidence="6">
    <location>
        <begin position="636"/>
        <end position="710"/>
    </location>
</feature>
<dbReference type="InterPro" id="IPR005061">
    <property type="entry name" value="Ist1"/>
</dbReference>
<dbReference type="OrthoDB" id="340346at2759"/>
<feature type="repeat" description="HEAT" evidence="4">
    <location>
        <begin position="718"/>
        <end position="756"/>
    </location>
</feature>
<dbReference type="FunFam" id="1.20.1260.60:FF:000002">
    <property type="entry name" value="Vacuolar protein sorting-associated protein IST1"/>
    <property type="match status" value="1"/>
</dbReference>
<dbReference type="InterPro" id="IPR042277">
    <property type="entry name" value="IST1-like"/>
</dbReference>
<dbReference type="AlphaFoldDB" id="A0A5N6NS30"/>
<name>A0A5N6NS30_9ASTR</name>
<evidence type="ECO:0000256" key="2">
    <source>
        <dbReference type="ARBA" id="ARBA00022737"/>
    </source>
</evidence>
<dbReference type="SUPFAM" id="SSF48371">
    <property type="entry name" value="ARM repeat"/>
    <property type="match status" value="1"/>
</dbReference>
<dbReference type="Pfam" id="PF02985">
    <property type="entry name" value="HEAT"/>
    <property type="match status" value="2"/>
</dbReference>
<dbReference type="PANTHER" id="PTHR10648:SF33">
    <property type="entry name" value="ARMADILLO-LIKE HELICAL PROTEIN"/>
    <property type="match status" value="1"/>
</dbReference>
<evidence type="ECO:0000259" key="6">
    <source>
        <dbReference type="Pfam" id="PF22646"/>
    </source>
</evidence>
<gene>
    <name evidence="7" type="ORF">E3N88_19703</name>
</gene>
<dbReference type="PROSITE" id="PS50077">
    <property type="entry name" value="HEAT_REPEAT"/>
    <property type="match status" value="11"/>
</dbReference>
<dbReference type="EMBL" id="SZYD01000010">
    <property type="protein sequence ID" value="KAD4983032.1"/>
    <property type="molecule type" value="Genomic_DNA"/>
</dbReference>
<dbReference type="GO" id="GO:0015031">
    <property type="term" value="P:protein transport"/>
    <property type="evidence" value="ECO:0007669"/>
    <property type="project" value="InterPro"/>
</dbReference>
<dbReference type="PANTHER" id="PTHR10648">
    <property type="entry name" value="SERINE/THREONINE-PROTEIN PHOSPHATASE PP2A 65 KDA REGULATORY SUBUNIT"/>
    <property type="match status" value="1"/>
</dbReference>
<dbReference type="GO" id="GO:0019888">
    <property type="term" value="F:protein phosphatase regulator activity"/>
    <property type="evidence" value="ECO:0007669"/>
    <property type="project" value="TreeGrafter"/>
</dbReference>
<feature type="repeat" description="HEAT" evidence="4">
    <location>
        <begin position="640"/>
        <end position="678"/>
    </location>
</feature>
<dbReference type="InterPro" id="IPR051023">
    <property type="entry name" value="PP2A_Regulatory_Subunit_A"/>
</dbReference>
<evidence type="ECO:0000313" key="8">
    <source>
        <dbReference type="Proteomes" id="UP000326396"/>
    </source>
</evidence>
<dbReference type="InterPro" id="IPR021133">
    <property type="entry name" value="HEAT_type_2"/>
</dbReference>
<dbReference type="Proteomes" id="UP000326396">
    <property type="component" value="Linkage Group LG18"/>
</dbReference>
<dbReference type="GO" id="GO:0005634">
    <property type="term" value="C:nucleus"/>
    <property type="evidence" value="ECO:0007669"/>
    <property type="project" value="UniProtKB-ARBA"/>
</dbReference>